<dbReference type="PROSITE" id="PS50145">
    <property type="entry name" value="ZF_TRAF"/>
    <property type="match status" value="2"/>
</dbReference>
<evidence type="ECO:0000256" key="1">
    <source>
        <dbReference type="ARBA" id="ARBA00022723"/>
    </source>
</evidence>
<evidence type="ECO:0000256" key="2">
    <source>
        <dbReference type="ARBA" id="ARBA00022771"/>
    </source>
</evidence>
<feature type="compositionally biased region" description="Polar residues" evidence="5">
    <location>
        <begin position="299"/>
        <end position="314"/>
    </location>
</feature>
<name>A0A427XI89_9TREE</name>
<dbReference type="PANTHER" id="PTHR10131">
    <property type="entry name" value="TNF RECEPTOR ASSOCIATED FACTOR"/>
    <property type="match status" value="1"/>
</dbReference>
<dbReference type="EMBL" id="RSCE01000012">
    <property type="protein sequence ID" value="RSH78464.1"/>
    <property type="molecule type" value="Genomic_DNA"/>
</dbReference>
<comment type="caution">
    <text evidence="7">The sequence shown here is derived from an EMBL/GenBank/DDBJ whole genome shotgun (WGS) entry which is preliminary data.</text>
</comment>
<dbReference type="SUPFAM" id="SSF49599">
    <property type="entry name" value="TRAF domain-like"/>
    <property type="match status" value="2"/>
</dbReference>
<dbReference type="GeneID" id="39586732"/>
<feature type="domain" description="TRAF-type" evidence="6">
    <location>
        <begin position="139"/>
        <end position="174"/>
    </location>
</feature>
<feature type="zinc finger region" description="TRAF-type" evidence="4">
    <location>
        <begin position="51"/>
        <end position="95"/>
    </location>
</feature>
<dbReference type="GO" id="GO:0008270">
    <property type="term" value="F:zinc ion binding"/>
    <property type="evidence" value="ECO:0007669"/>
    <property type="project" value="UniProtKB-KW"/>
</dbReference>
<feature type="region of interest" description="Disordered" evidence="5">
    <location>
        <begin position="393"/>
        <end position="428"/>
    </location>
</feature>
<keyword evidence="3 4" id="KW-0862">Zinc</keyword>
<proteinExistence type="predicted"/>
<evidence type="ECO:0000259" key="6">
    <source>
        <dbReference type="PROSITE" id="PS50145"/>
    </source>
</evidence>
<sequence length="534" mass="57756">MLRPEVVYNYVEDVDPNLDTEPLVQLMLDELQVRCEAEGCGKVMQRGLLLSHIRSCTQAVVTCGDDSCGLSMARHRMPHHRAYECFQRRMACSKCDITLTFKEAKDHAHSSCPPHADGECASDKCEFCGDPLTTRPALHRWTCPSAPVPCSHADRGCASIVSRQSLENHLASCPFEAMSSFFTITEARFTALERKFEQVQAENEGLRSQLWGLRRGLIVPRSLWATGDDQPVVDISASAPPSPQHPPALVRSAQEGAPEGSTSTSSHMSSDSPRTVAEDADATPVPPPDVSPAAVSESTTAAQTRLRSGSTLLQPPSGMSYTDWVVSRLPGPSAYQTEGCAALRSAIIHLAAGLDAAERRSEVRITTESLRILEEVATLRAIIRPMRMQVLSDRPNSPHVNRFPSYSYSQSQENHPSIPTPPLSTSHSLANETLASDSDDDELLARTSIPESVVFSSLGVGVLQHRSSVSSLATAAGSSRRGSVGVGGYAAVQPREWTGRPCAFPPAPPEPEPSGRTSREFLVANSRLRLTTKA</sequence>
<evidence type="ECO:0000256" key="3">
    <source>
        <dbReference type="ARBA" id="ARBA00022833"/>
    </source>
</evidence>
<accession>A0A427XI89</accession>
<feature type="compositionally biased region" description="Polar residues" evidence="5">
    <location>
        <begin position="394"/>
        <end position="428"/>
    </location>
</feature>
<organism evidence="7 8">
    <name type="scientific">Apiotrichum porosum</name>
    <dbReference type="NCBI Taxonomy" id="105984"/>
    <lineage>
        <taxon>Eukaryota</taxon>
        <taxon>Fungi</taxon>
        <taxon>Dikarya</taxon>
        <taxon>Basidiomycota</taxon>
        <taxon>Agaricomycotina</taxon>
        <taxon>Tremellomycetes</taxon>
        <taxon>Trichosporonales</taxon>
        <taxon>Trichosporonaceae</taxon>
        <taxon>Apiotrichum</taxon>
    </lineage>
</organism>
<protein>
    <recommendedName>
        <fullName evidence="6">TRAF-type domain-containing protein</fullName>
    </recommendedName>
</protein>
<evidence type="ECO:0000313" key="8">
    <source>
        <dbReference type="Proteomes" id="UP000279236"/>
    </source>
</evidence>
<evidence type="ECO:0000313" key="7">
    <source>
        <dbReference type="EMBL" id="RSH78464.1"/>
    </source>
</evidence>
<dbReference type="STRING" id="105984.A0A427XI89"/>
<feature type="domain" description="TRAF-type" evidence="6">
    <location>
        <begin position="51"/>
        <end position="95"/>
    </location>
</feature>
<feature type="region of interest" description="Disordered" evidence="5">
    <location>
        <begin position="232"/>
        <end position="314"/>
    </location>
</feature>
<dbReference type="InterPro" id="IPR013083">
    <property type="entry name" value="Znf_RING/FYVE/PHD"/>
</dbReference>
<gene>
    <name evidence="7" type="ORF">EHS24_002189</name>
</gene>
<dbReference type="Proteomes" id="UP000279236">
    <property type="component" value="Unassembled WGS sequence"/>
</dbReference>
<dbReference type="PANTHER" id="PTHR10131:SF94">
    <property type="entry name" value="TNF RECEPTOR-ASSOCIATED FACTOR 4"/>
    <property type="match status" value="1"/>
</dbReference>
<keyword evidence="8" id="KW-1185">Reference proteome</keyword>
<reference evidence="7 8" key="1">
    <citation type="submission" date="2018-11" db="EMBL/GenBank/DDBJ databases">
        <title>Genome sequence of Apiotrichum porosum DSM 27194.</title>
        <authorList>
            <person name="Aliyu H."/>
            <person name="Gorte O."/>
            <person name="Ochsenreither K."/>
        </authorList>
    </citation>
    <scope>NUCLEOTIDE SEQUENCE [LARGE SCALE GENOMIC DNA]</scope>
    <source>
        <strain evidence="7 8">DSM 27194</strain>
    </source>
</reference>
<dbReference type="OrthoDB" id="1630758at2759"/>
<dbReference type="AlphaFoldDB" id="A0A427XI89"/>
<evidence type="ECO:0000256" key="4">
    <source>
        <dbReference type="PROSITE-ProRule" id="PRU00207"/>
    </source>
</evidence>
<keyword evidence="2 4" id="KW-0863">Zinc-finger</keyword>
<feature type="compositionally biased region" description="Low complexity" evidence="5">
    <location>
        <begin position="261"/>
        <end position="272"/>
    </location>
</feature>
<dbReference type="InterPro" id="IPR001293">
    <property type="entry name" value="Znf_TRAF"/>
</dbReference>
<dbReference type="Gene3D" id="3.30.40.10">
    <property type="entry name" value="Zinc/RING finger domain, C3HC4 (zinc finger)"/>
    <property type="match status" value="2"/>
</dbReference>
<keyword evidence="1 4" id="KW-0479">Metal-binding</keyword>
<dbReference type="Pfam" id="PF02176">
    <property type="entry name" value="zf-TRAF"/>
    <property type="match status" value="1"/>
</dbReference>
<dbReference type="RefSeq" id="XP_028473611.1">
    <property type="nucleotide sequence ID" value="XM_028617933.1"/>
</dbReference>
<feature type="zinc finger region" description="TRAF-type" evidence="4">
    <location>
        <begin position="139"/>
        <end position="174"/>
    </location>
</feature>
<evidence type="ECO:0000256" key="5">
    <source>
        <dbReference type="SAM" id="MobiDB-lite"/>
    </source>
</evidence>